<evidence type="ECO:0000259" key="1">
    <source>
        <dbReference type="Pfam" id="PF03435"/>
    </source>
</evidence>
<protein>
    <recommendedName>
        <fullName evidence="5">DUF4166 domain-containing protein</fullName>
    </recommendedName>
</protein>
<dbReference type="EMBL" id="BSNS01000022">
    <property type="protein sequence ID" value="GLQ57140.1"/>
    <property type="molecule type" value="Genomic_DNA"/>
</dbReference>
<dbReference type="Pfam" id="PF03435">
    <property type="entry name" value="Sacchrp_dh_NADP"/>
    <property type="match status" value="1"/>
</dbReference>
<feature type="domain" description="Saccharopine dehydrogenase NADP binding" evidence="1">
    <location>
        <begin position="8"/>
        <end position="133"/>
    </location>
</feature>
<dbReference type="Pfam" id="PF13761">
    <property type="entry name" value="DUF4166"/>
    <property type="match status" value="1"/>
</dbReference>
<sequence>MTDKRLRILILGGYGTFGGRLATLLSGDARLSLIIAGRSRQKAEQFIATLPVGAEYAPMVIDRNHDPEETFLKVAPDIVVDASGPFQSYGRDPYRVVRAAIATGANYLDLADGSVFVEGIAQFDAAAQEKGLFVLSGVSSFPVLTAAAVRALSRDMVEITSVAGGIAPSPYAGVGLNVIRAITHYAGQPIRLMRDGRITSAHALTETRHYTIAPPGRLPLKSTRFSLVDVPDLLLVPAADPRIKSIWMGAGPVPEVLHRLLNGLAWLVRLGVLPTIAPLARFCFAVINRVRWGEHRGGMFIELRGRRGDGGGVKRSWHLLAEGSDGPFIPSMAVDAIVRKVLAGTSPAAGARPATDALELSDYEEVFEGRTIFAGLRDETCERLLPLYPRVLGSAWMELPHTIRAMHETSQSTVADGVGCVDNGRSLFARLIRRLVGFPGAGGDLPVTVSFKRSDKGEEWTRTFAGHEFSSFQRVGEGRDERLLTERFGPAEFGLALVVDAGRLRFIIRRWRLFGVPLPLILAPRCNAFEAEHDGKFHFHVELSHPWVGLIVRYAGWLEPRPEGWEGPVEMTSDVER</sequence>
<keyword evidence="4" id="KW-1185">Reference proteome</keyword>
<comment type="caution">
    <text evidence="3">The sequence shown here is derived from an EMBL/GenBank/DDBJ whole genome shotgun (WGS) entry which is preliminary data.</text>
</comment>
<evidence type="ECO:0008006" key="5">
    <source>
        <dbReference type="Google" id="ProtNLM"/>
    </source>
</evidence>
<evidence type="ECO:0000313" key="3">
    <source>
        <dbReference type="EMBL" id="GLQ57140.1"/>
    </source>
</evidence>
<dbReference type="InterPro" id="IPR005097">
    <property type="entry name" value="Sacchrp_dh_NADP-bd"/>
</dbReference>
<proteinExistence type="predicted"/>
<name>A0ABQ5WAK7_9HYPH</name>
<dbReference type="SUPFAM" id="SSF51735">
    <property type="entry name" value="NAD(P)-binding Rossmann-fold domains"/>
    <property type="match status" value="1"/>
</dbReference>
<evidence type="ECO:0000259" key="2">
    <source>
        <dbReference type="Pfam" id="PF13761"/>
    </source>
</evidence>
<accession>A0ABQ5WAK7</accession>
<dbReference type="PANTHER" id="PTHR43796">
    <property type="entry name" value="CARBOXYNORSPERMIDINE SYNTHASE"/>
    <property type="match status" value="1"/>
</dbReference>
<dbReference type="Proteomes" id="UP001156691">
    <property type="component" value="Unassembled WGS sequence"/>
</dbReference>
<dbReference type="PANTHER" id="PTHR43796:SF2">
    <property type="entry name" value="CARBOXYNORSPERMIDINE SYNTHASE"/>
    <property type="match status" value="1"/>
</dbReference>
<dbReference type="Gene3D" id="3.40.50.720">
    <property type="entry name" value="NAD(P)-binding Rossmann-like Domain"/>
    <property type="match status" value="1"/>
</dbReference>
<dbReference type="InterPro" id="IPR036291">
    <property type="entry name" value="NAD(P)-bd_dom_sf"/>
</dbReference>
<evidence type="ECO:0000313" key="4">
    <source>
        <dbReference type="Proteomes" id="UP001156691"/>
    </source>
</evidence>
<feature type="domain" description="DUF4166" evidence="2">
    <location>
        <begin position="399"/>
        <end position="558"/>
    </location>
</feature>
<dbReference type="RefSeq" id="WP_284342512.1">
    <property type="nucleotide sequence ID" value="NZ_BSNS01000022.1"/>
</dbReference>
<gene>
    <name evidence="3" type="ORF">GCM10010862_43990</name>
</gene>
<reference evidence="4" key="1">
    <citation type="journal article" date="2019" name="Int. J. Syst. Evol. Microbiol.">
        <title>The Global Catalogue of Microorganisms (GCM) 10K type strain sequencing project: providing services to taxonomists for standard genome sequencing and annotation.</title>
        <authorList>
            <consortium name="The Broad Institute Genomics Platform"/>
            <consortium name="The Broad Institute Genome Sequencing Center for Infectious Disease"/>
            <person name="Wu L."/>
            <person name="Ma J."/>
        </authorList>
    </citation>
    <scope>NUCLEOTIDE SEQUENCE [LARGE SCALE GENOMIC DNA]</scope>
    <source>
        <strain evidence="4">NBRC 112416</strain>
    </source>
</reference>
<organism evidence="3 4">
    <name type="scientific">Devosia nitrariae</name>
    <dbReference type="NCBI Taxonomy" id="2071872"/>
    <lineage>
        <taxon>Bacteria</taxon>
        <taxon>Pseudomonadati</taxon>
        <taxon>Pseudomonadota</taxon>
        <taxon>Alphaproteobacteria</taxon>
        <taxon>Hyphomicrobiales</taxon>
        <taxon>Devosiaceae</taxon>
        <taxon>Devosia</taxon>
    </lineage>
</organism>
<dbReference type="InterPro" id="IPR025311">
    <property type="entry name" value="DUF4166"/>
</dbReference>